<accession>A0A9J5YJI2</accession>
<dbReference type="Proteomes" id="UP000824120">
    <property type="component" value="Chromosome 6"/>
</dbReference>
<evidence type="ECO:0000313" key="2">
    <source>
        <dbReference type="Proteomes" id="UP000824120"/>
    </source>
</evidence>
<name>A0A9J5YJI2_SOLCO</name>
<protein>
    <submittedName>
        <fullName evidence="1">Uncharacterized protein</fullName>
    </submittedName>
</protein>
<gene>
    <name evidence="1" type="ORF">H5410_031305</name>
</gene>
<dbReference type="AlphaFoldDB" id="A0A9J5YJI2"/>
<comment type="caution">
    <text evidence="1">The sequence shown here is derived from an EMBL/GenBank/DDBJ whole genome shotgun (WGS) entry which is preliminary data.</text>
</comment>
<sequence length="39" mass="4354">MHPLGPYTNWNLPVLRCLAPSFDIVVLWVIGRSSTASQN</sequence>
<keyword evidence="2" id="KW-1185">Reference proteome</keyword>
<proteinExistence type="predicted"/>
<evidence type="ECO:0000313" key="1">
    <source>
        <dbReference type="EMBL" id="KAG5599935.1"/>
    </source>
</evidence>
<reference evidence="1 2" key="1">
    <citation type="submission" date="2020-09" db="EMBL/GenBank/DDBJ databases">
        <title>De no assembly of potato wild relative species, Solanum commersonii.</title>
        <authorList>
            <person name="Cho K."/>
        </authorList>
    </citation>
    <scope>NUCLEOTIDE SEQUENCE [LARGE SCALE GENOMIC DNA]</scope>
    <source>
        <strain evidence="1">LZ3.2</strain>
        <tissue evidence="1">Leaf</tissue>
    </source>
</reference>
<organism evidence="1 2">
    <name type="scientific">Solanum commersonii</name>
    <name type="common">Commerson's wild potato</name>
    <name type="synonym">Commerson's nightshade</name>
    <dbReference type="NCBI Taxonomy" id="4109"/>
    <lineage>
        <taxon>Eukaryota</taxon>
        <taxon>Viridiplantae</taxon>
        <taxon>Streptophyta</taxon>
        <taxon>Embryophyta</taxon>
        <taxon>Tracheophyta</taxon>
        <taxon>Spermatophyta</taxon>
        <taxon>Magnoliopsida</taxon>
        <taxon>eudicotyledons</taxon>
        <taxon>Gunneridae</taxon>
        <taxon>Pentapetalae</taxon>
        <taxon>asterids</taxon>
        <taxon>lamiids</taxon>
        <taxon>Solanales</taxon>
        <taxon>Solanaceae</taxon>
        <taxon>Solanoideae</taxon>
        <taxon>Solaneae</taxon>
        <taxon>Solanum</taxon>
    </lineage>
</organism>
<dbReference type="EMBL" id="JACXVP010000006">
    <property type="protein sequence ID" value="KAG5599935.1"/>
    <property type="molecule type" value="Genomic_DNA"/>
</dbReference>